<dbReference type="OrthoDB" id="9802039at2"/>
<evidence type="ECO:0000259" key="3">
    <source>
        <dbReference type="PROSITE" id="PS50937"/>
    </source>
</evidence>
<evidence type="ECO:0000256" key="1">
    <source>
        <dbReference type="ARBA" id="ARBA00023015"/>
    </source>
</evidence>
<sequence>MLQQALGRHRLYQPETVTSMRVIKAAQRLGFTLEEVGDLLAATRLSGRTDAGLQAPAVASLAEVDRNLAGLKGCAMLDERLVSVRQKWKRSGIGLSRFRDDCAGPS</sequence>
<gene>
    <name evidence="4" type="ORF">AWC31_00440</name>
</gene>
<dbReference type="Pfam" id="PF09278">
    <property type="entry name" value="MerR-DNA-bind"/>
    <property type="match status" value="1"/>
</dbReference>
<organism evidence="4 5">
    <name type="scientific">Mycolicibacterium wolinskyi</name>
    <dbReference type="NCBI Taxonomy" id="59750"/>
    <lineage>
        <taxon>Bacteria</taxon>
        <taxon>Bacillati</taxon>
        <taxon>Actinomycetota</taxon>
        <taxon>Actinomycetes</taxon>
        <taxon>Mycobacteriales</taxon>
        <taxon>Mycobacteriaceae</taxon>
        <taxon>Mycolicibacterium</taxon>
    </lineage>
</organism>
<dbReference type="GO" id="GO:0003677">
    <property type="term" value="F:DNA binding"/>
    <property type="evidence" value="ECO:0007669"/>
    <property type="project" value="InterPro"/>
</dbReference>
<proteinExistence type="predicted"/>
<name>A0A1X2FBU0_9MYCO</name>
<evidence type="ECO:0000313" key="5">
    <source>
        <dbReference type="Proteomes" id="UP000193964"/>
    </source>
</evidence>
<dbReference type="InterPro" id="IPR000551">
    <property type="entry name" value="MerR-type_HTH_dom"/>
</dbReference>
<dbReference type="Proteomes" id="UP000193964">
    <property type="component" value="Unassembled WGS sequence"/>
</dbReference>
<reference evidence="4 5" key="1">
    <citation type="submission" date="2016-01" db="EMBL/GenBank/DDBJ databases">
        <title>The new phylogeny of the genus Mycobacterium.</title>
        <authorList>
            <person name="Tarcisio F."/>
            <person name="Conor M."/>
            <person name="Antonella G."/>
            <person name="Elisabetta G."/>
            <person name="Giulia F.S."/>
            <person name="Sara T."/>
            <person name="Anna F."/>
            <person name="Clotilde B."/>
            <person name="Roberto B."/>
            <person name="Veronica D.S."/>
            <person name="Fabio R."/>
            <person name="Monica P."/>
            <person name="Olivier J."/>
            <person name="Enrico T."/>
            <person name="Nicola S."/>
        </authorList>
    </citation>
    <scope>NUCLEOTIDE SEQUENCE [LARGE SCALE GENOMIC DNA]</scope>
    <source>
        <strain evidence="4 5">ATCC 700010</strain>
    </source>
</reference>
<evidence type="ECO:0000256" key="2">
    <source>
        <dbReference type="ARBA" id="ARBA00023163"/>
    </source>
</evidence>
<keyword evidence="1" id="KW-0805">Transcription regulation</keyword>
<dbReference type="GO" id="GO:0006355">
    <property type="term" value="P:regulation of DNA-templated transcription"/>
    <property type="evidence" value="ECO:0007669"/>
    <property type="project" value="InterPro"/>
</dbReference>
<protein>
    <recommendedName>
        <fullName evidence="3">HTH merR-type domain-containing protein</fullName>
    </recommendedName>
</protein>
<dbReference type="EMBL" id="LQQA01000012">
    <property type="protein sequence ID" value="ORX15895.1"/>
    <property type="molecule type" value="Genomic_DNA"/>
</dbReference>
<comment type="caution">
    <text evidence="4">The sequence shown here is derived from an EMBL/GenBank/DDBJ whole genome shotgun (WGS) entry which is preliminary data.</text>
</comment>
<accession>A0A1X2FBU0</accession>
<feature type="domain" description="HTH merR-type" evidence="3">
    <location>
        <begin position="1"/>
        <end position="42"/>
    </location>
</feature>
<evidence type="ECO:0000313" key="4">
    <source>
        <dbReference type="EMBL" id="ORX15895.1"/>
    </source>
</evidence>
<dbReference type="AlphaFoldDB" id="A0A1X2FBU0"/>
<keyword evidence="2" id="KW-0804">Transcription</keyword>
<dbReference type="InterPro" id="IPR015358">
    <property type="entry name" value="Tscrpt_reg_MerR_DNA-bd"/>
</dbReference>
<dbReference type="PROSITE" id="PS50937">
    <property type="entry name" value="HTH_MERR_2"/>
    <property type="match status" value="1"/>
</dbReference>
<dbReference type="InterPro" id="IPR009061">
    <property type="entry name" value="DNA-bd_dom_put_sf"/>
</dbReference>
<dbReference type="SUPFAM" id="SSF46955">
    <property type="entry name" value="Putative DNA-binding domain"/>
    <property type="match status" value="1"/>
</dbReference>
<dbReference type="Gene3D" id="1.10.1660.10">
    <property type="match status" value="1"/>
</dbReference>